<evidence type="ECO:0000256" key="5">
    <source>
        <dbReference type="ARBA" id="ARBA00023136"/>
    </source>
</evidence>
<evidence type="ECO:0000313" key="11">
    <source>
        <dbReference type="Proteomes" id="UP001321741"/>
    </source>
</evidence>
<keyword evidence="5 7" id="KW-0472">Membrane</keyword>
<evidence type="ECO:0000256" key="2">
    <source>
        <dbReference type="ARBA" id="ARBA00022475"/>
    </source>
</evidence>
<evidence type="ECO:0000259" key="8">
    <source>
        <dbReference type="Pfam" id="PF06738"/>
    </source>
</evidence>
<dbReference type="PANTHER" id="PTHR34390">
    <property type="entry name" value="UPF0442 PROTEIN YJJB-RELATED"/>
    <property type="match status" value="1"/>
</dbReference>
<feature type="transmembrane region" description="Helical" evidence="7">
    <location>
        <begin position="306"/>
        <end position="328"/>
    </location>
</feature>
<gene>
    <name evidence="10" type="ORF">KIM322_13370</name>
</gene>
<evidence type="ECO:0000256" key="3">
    <source>
        <dbReference type="ARBA" id="ARBA00022692"/>
    </source>
</evidence>
<comment type="similarity">
    <text evidence="6">Belongs to the ThrE exporter (TC 2.A.79) family.</text>
</comment>
<feature type="transmembrane region" description="Helical" evidence="7">
    <location>
        <begin position="154"/>
        <end position="172"/>
    </location>
</feature>
<feature type="transmembrane region" description="Helical" evidence="7">
    <location>
        <begin position="360"/>
        <end position="380"/>
    </location>
</feature>
<feature type="transmembrane region" description="Helical" evidence="7">
    <location>
        <begin position="273"/>
        <end position="294"/>
    </location>
</feature>
<keyword evidence="4 7" id="KW-1133">Transmembrane helix</keyword>
<feature type="domain" description="Threonine/serine exporter-like N-terminal" evidence="8">
    <location>
        <begin position="48"/>
        <end position="294"/>
    </location>
</feature>
<dbReference type="PANTHER" id="PTHR34390:SF2">
    <property type="entry name" value="SUCCINATE TRANSPORTER SUBUNIT YJJP-RELATED"/>
    <property type="match status" value="1"/>
</dbReference>
<accession>A0ABN6SL34</accession>
<dbReference type="Pfam" id="PF06738">
    <property type="entry name" value="ThrE"/>
    <property type="match status" value="1"/>
</dbReference>
<dbReference type="InterPro" id="IPR010619">
    <property type="entry name" value="ThrE-like_N"/>
</dbReference>
<proteinExistence type="inferred from homology"/>
<feature type="transmembrane region" description="Helical" evidence="7">
    <location>
        <begin position="205"/>
        <end position="227"/>
    </location>
</feature>
<evidence type="ECO:0000313" key="10">
    <source>
        <dbReference type="EMBL" id="BDR61076.1"/>
    </source>
</evidence>
<evidence type="ECO:0000256" key="1">
    <source>
        <dbReference type="ARBA" id="ARBA00004651"/>
    </source>
</evidence>
<evidence type="ECO:0000256" key="6">
    <source>
        <dbReference type="ARBA" id="ARBA00034125"/>
    </source>
</evidence>
<dbReference type="Proteomes" id="UP001321741">
    <property type="component" value="Chromosome"/>
</dbReference>
<dbReference type="InterPro" id="IPR024528">
    <property type="entry name" value="ThrE_2"/>
</dbReference>
<dbReference type="Pfam" id="PF12821">
    <property type="entry name" value="ThrE_2"/>
    <property type="match status" value="1"/>
</dbReference>
<keyword evidence="2" id="KW-1003">Cell membrane</keyword>
<evidence type="ECO:0000259" key="9">
    <source>
        <dbReference type="Pfam" id="PF12821"/>
    </source>
</evidence>
<feature type="transmembrane region" description="Helical" evidence="7">
    <location>
        <begin position="389"/>
        <end position="409"/>
    </location>
</feature>
<reference evidence="10 11" key="1">
    <citation type="journal article" date="2023" name="Microbiol. Spectr.">
        <title>Symbiosis of Carpenter Bees with Uncharacterized Lactic Acid Bacteria Showing NAD Auxotrophy.</title>
        <authorList>
            <person name="Kawasaki S."/>
            <person name="Ozawa K."/>
            <person name="Mori T."/>
            <person name="Yamamoto A."/>
            <person name="Ito M."/>
            <person name="Ohkuma M."/>
            <person name="Sakamoto M."/>
            <person name="Matsutani M."/>
        </authorList>
    </citation>
    <scope>NUCLEOTIDE SEQUENCE [LARGE SCALE GENOMIC DNA]</scope>
    <source>
        <strain evidence="10 11">Kim32-2</strain>
    </source>
</reference>
<evidence type="ECO:0000256" key="7">
    <source>
        <dbReference type="SAM" id="Phobius"/>
    </source>
</evidence>
<feature type="transmembrane region" description="Helical" evidence="7">
    <location>
        <begin position="335"/>
        <end position="354"/>
    </location>
</feature>
<keyword evidence="11" id="KW-1185">Reference proteome</keyword>
<organism evidence="10 11">
    <name type="scientific">Lactobacillus xylocopicola</name>
    <dbReference type="NCBI Taxonomy" id="2976676"/>
    <lineage>
        <taxon>Bacteria</taxon>
        <taxon>Bacillati</taxon>
        <taxon>Bacillota</taxon>
        <taxon>Bacilli</taxon>
        <taxon>Lactobacillales</taxon>
        <taxon>Lactobacillaceae</taxon>
        <taxon>Lactobacillus</taxon>
    </lineage>
</organism>
<feature type="transmembrane region" description="Helical" evidence="7">
    <location>
        <begin position="239"/>
        <end position="261"/>
    </location>
</feature>
<name>A0ABN6SL34_9LACO</name>
<dbReference type="InterPro" id="IPR050539">
    <property type="entry name" value="ThrE_Dicarb/AminoAcid_Exp"/>
</dbReference>
<feature type="domain" description="Threonine/Serine exporter ThrE" evidence="9">
    <location>
        <begin position="316"/>
        <end position="441"/>
    </location>
</feature>
<sequence length="453" mass="49671">MAMDETKAKEIRHHISTRHHMKIHWKDFYKSPDETPIKYTTLVEKGSLVGRIGIMLLECGTGAWRVRDSMNTAARALDITCSADIGLVTIEYTCFDVDNLSYSQTLSLPTTDVNMNKLNELENFVRRFERDIDTLTIGTVHHQLNQIERHTRSYPLAVSALSAGLACAAFIFLLGGGIIEMACTFCGATAGNYIRMLMGKHKITLVAKIAVGVAVSCAIYFLCFRLGEAVWAWDHNHAYGYLGAMLYVIPGFPFITSGLDMSKLDMRSGLERLAYAVLIVMIATMVGWGTATMFKLSPGAMPKLDLSPALLTSSRLLASFCGVFGFSIMFNARPAMATVAALIGALSNTLRLSLVDFNHLPAALAAFIGALLAGLIASFFRDRVGFPRIAITVPAIVIMVPGLYMYRAVFNFGVTNINVGAYWIMNALMIITALPIGLLTARILTDAKWRHAD</sequence>
<protein>
    <submittedName>
        <fullName evidence="10">Membrane protein</fullName>
    </submittedName>
</protein>
<evidence type="ECO:0000256" key="4">
    <source>
        <dbReference type="ARBA" id="ARBA00022989"/>
    </source>
</evidence>
<feature type="transmembrane region" description="Helical" evidence="7">
    <location>
        <begin position="421"/>
        <end position="441"/>
    </location>
</feature>
<keyword evidence="3 7" id="KW-0812">Transmembrane</keyword>
<dbReference type="EMBL" id="AP026803">
    <property type="protein sequence ID" value="BDR61076.1"/>
    <property type="molecule type" value="Genomic_DNA"/>
</dbReference>
<comment type="subcellular location">
    <subcellularLocation>
        <location evidence="1">Cell membrane</location>
        <topology evidence="1">Multi-pass membrane protein</topology>
    </subcellularLocation>
</comment>